<evidence type="ECO:0000313" key="2">
    <source>
        <dbReference type="Proteomes" id="UP000265520"/>
    </source>
</evidence>
<sequence>MNPEKRKREFKGSIETVVPYEDSVFKLGGWGNTAKRRRLSSLIKS</sequence>
<protein>
    <submittedName>
        <fullName evidence="1">Uncharacterized protein</fullName>
    </submittedName>
</protein>
<name>A0A392TL09_9FABA</name>
<organism evidence="1 2">
    <name type="scientific">Trifolium medium</name>
    <dbReference type="NCBI Taxonomy" id="97028"/>
    <lineage>
        <taxon>Eukaryota</taxon>
        <taxon>Viridiplantae</taxon>
        <taxon>Streptophyta</taxon>
        <taxon>Embryophyta</taxon>
        <taxon>Tracheophyta</taxon>
        <taxon>Spermatophyta</taxon>
        <taxon>Magnoliopsida</taxon>
        <taxon>eudicotyledons</taxon>
        <taxon>Gunneridae</taxon>
        <taxon>Pentapetalae</taxon>
        <taxon>rosids</taxon>
        <taxon>fabids</taxon>
        <taxon>Fabales</taxon>
        <taxon>Fabaceae</taxon>
        <taxon>Papilionoideae</taxon>
        <taxon>50 kb inversion clade</taxon>
        <taxon>NPAAA clade</taxon>
        <taxon>Hologalegina</taxon>
        <taxon>IRL clade</taxon>
        <taxon>Trifolieae</taxon>
        <taxon>Trifolium</taxon>
    </lineage>
</organism>
<accession>A0A392TL09</accession>
<reference evidence="1 2" key="1">
    <citation type="journal article" date="2018" name="Front. Plant Sci.">
        <title>Red Clover (Trifolium pratense) and Zigzag Clover (T. medium) - A Picture of Genomic Similarities and Differences.</title>
        <authorList>
            <person name="Dluhosova J."/>
            <person name="Istvanek J."/>
            <person name="Nedelnik J."/>
            <person name="Repkova J."/>
        </authorList>
    </citation>
    <scope>NUCLEOTIDE SEQUENCE [LARGE SCALE GENOMIC DNA]</scope>
    <source>
        <strain evidence="2">cv. 10/8</strain>
        <tissue evidence="1">Leaf</tissue>
    </source>
</reference>
<proteinExistence type="predicted"/>
<dbReference type="Proteomes" id="UP000265520">
    <property type="component" value="Unassembled WGS sequence"/>
</dbReference>
<comment type="caution">
    <text evidence="1">The sequence shown here is derived from an EMBL/GenBank/DDBJ whole genome shotgun (WGS) entry which is preliminary data.</text>
</comment>
<dbReference type="AlphaFoldDB" id="A0A392TL09"/>
<keyword evidence="2" id="KW-1185">Reference proteome</keyword>
<evidence type="ECO:0000313" key="1">
    <source>
        <dbReference type="EMBL" id="MCI61127.1"/>
    </source>
</evidence>
<dbReference type="EMBL" id="LXQA010594064">
    <property type="protein sequence ID" value="MCI61127.1"/>
    <property type="molecule type" value="Genomic_DNA"/>
</dbReference>
<feature type="non-terminal residue" evidence="1">
    <location>
        <position position="45"/>
    </location>
</feature>